<keyword evidence="2" id="KW-1185">Reference proteome</keyword>
<comment type="caution">
    <text evidence="1">The sequence shown here is derived from an EMBL/GenBank/DDBJ whole genome shotgun (WGS) entry which is preliminary data.</text>
</comment>
<sequence length="102" mass="11664">MGQLTIRGKFEATETQLSLLAKNGVKLYHEFISEKRENDKLTSAHWETHFEWNGTKPPLTQDDLCYDQGDDWVDKLPSALARKNVRRETMDHTTTGLGGTKD</sequence>
<reference evidence="1 2" key="1">
    <citation type="submission" date="2024-09" db="EMBL/GenBank/DDBJ databases">
        <title>Floridaenema gen nov. (Aerosakkonemataceae, Aerosakkonematales ord. nov., Cyanobacteria) from benthic tropical and subtropical fresh waters, with the description of four new species.</title>
        <authorList>
            <person name="Moretto J.A."/>
            <person name="Berthold D.E."/>
            <person name="Lefler F.W."/>
            <person name="Huang I.-S."/>
            <person name="Laughinghouse H. IV."/>
        </authorList>
    </citation>
    <scope>NUCLEOTIDE SEQUENCE [LARGE SCALE GENOMIC DNA]</scope>
    <source>
        <strain evidence="1 2">BLCC-F167</strain>
    </source>
</reference>
<name>A0ABV4WD08_9CYAN</name>
<protein>
    <submittedName>
        <fullName evidence="1">Uncharacterized protein</fullName>
    </submittedName>
</protein>
<organism evidence="1 2">
    <name type="scientific">Floridaenema evergladense BLCC-F167</name>
    <dbReference type="NCBI Taxonomy" id="3153639"/>
    <lineage>
        <taxon>Bacteria</taxon>
        <taxon>Bacillati</taxon>
        <taxon>Cyanobacteriota</taxon>
        <taxon>Cyanophyceae</taxon>
        <taxon>Oscillatoriophycideae</taxon>
        <taxon>Aerosakkonematales</taxon>
        <taxon>Aerosakkonemataceae</taxon>
        <taxon>Floridanema</taxon>
        <taxon>Floridanema evergladense</taxon>
    </lineage>
</organism>
<dbReference type="Proteomes" id="UP001576780">
    <property type="component" value="Unassembled WGS sequence"/>
</dbReference>
<evidence type="ECO:0000313" key="1">
    <source>
        <dbReference type="EMBL" id="MFB2832964.1"/>
    </source>
</evidence>
<proteinExistence type="predicted"/>
<accession>A0ABV4WD08</accession>
<dbReference type="EMBL" id="JBHFNT010000004">
    <property type="protein sequence ID" value="MFB2832964.1"/>
    <property type="molecule type" value="Genomic_DNA"/>
</dbReference>
<evidence type="ECO:0000313" key="2">
    <source>
        <dbReference type="Proteomes" id="UP001576780"/>
    </source>
</evidence>
<dbReference type="RefSeq" id="WP_413275440.1">
    <property type="nucleotide sequence ID" value="NZ_JBHFNT010000004.1"/>
</dbReference>
<gene>
    <name evidence="1" type="ORF">ACE1CA_00365</name>
</gene>